<feature type="compositionally biased region" description="Basic and acidic residues" evidence="1">
    <location>
        <begin position="171"/>
        <end position="181"/>
    </location>
</feature>
<dbReference type="AlphaFoldDB" id="A0A8J2I185"/>
<dbReference type="Proteomes" id="UP000676310">
    <property type="component" value="Unassembled WGS sequence"/>
</dbReference>
<feature type="region of interest" description="Disordered" evidence="1">
    <location>
        <begin position="152"/>
        <end position="181"/>
    </location>
</feature>
<evidence type="ECO:0000313" key="2">
    <source>
        <dbReference type="EMBL" id="CAG5159974.1"/>
    </source>
</evidence>
<dbReference type="EMBL" id="CAJRGZ010000019">
    <property type="protein sequence ID" value="CAG5159974.1"/>
    <property type="molecule type" value="Genomic_DNA"/>
</dbReference>
<feature type="compositionally biased region" description="Polar residues" evidence="1">
    <location>
        <begin position="122"/>
        <end position="135"/>
    </location>
</feature>
<sequence length="236" mass="27074">MPTRGGHGPREELIPEGFLWRPQGDSSPGSHFTRPSQTHGHSHRRTKSLRDPFPQGFPQSLQDGRRSNLHTSYIPEHAEFMQWRFLSLGEYPFDDAYYTDDVHGQAKQRDASFFDNPGDGAQSHSRVEGSSTSFRQTPYAVESKEEHYVFERSRGNGHSRSVSAPQNTTTHPDHGDKGAERYAHIPEHVREHPRFEEAAHAEEMVKKFREGDPRAELYKKLLKEITEEINKDIGEE</sequence>
<organism evidence="2 3">
    <name type="scientific">Alternaria atra</name>
    <dbReference type="NCBI Taxonomy" id="119953"/>
    <lineage>
        <taxon>Eukaryota</taxon>
        <taxon>Fungi</taxon>
        <taxon>Dikarya</taxon>
        <taxon>Ascomycota</taxon>
        <taxon>Pezizomycotina</taxon>
        <taxon>Dothideomycetes</taxon>
        <taxon>Pleosporomycetidae</taxon>
        <taxon>Pleosporales</taxon>
        <taxon>Pleosporineae</taxon>
        <taxon>Pleosporaceae</taxon>
        <taxon>Alternaria</taxon>
        <taxon>Alternaria sect. Ulocladioides</taxon>
    </lineage>
</organism>
<evidence type="ECO:0000256" key="1">
    <source>
        <dbReference type="SAM" id="MobiDB-lite"/>
    </source>
</evidence>
<feature type="compositionally biased region" description="Polar residues" evidence="1">
    <location>
        <begin position="24"/>
        <end position="39"/>
    </location>
</feature>
<dbReference type="RefSeq" id="XP_043169264.1">
    <property type="nucleotide sequence ID" value="XM_043313329.1"/>
</dbReference>
<feature type="region of interest" description="Disordered" evidence="1">
    <location>
        <begin position="112"/>
        <end position="135"/>
    </location>
</feature>
<accession>A0A8J2I185</accession>
<comment type="caution">
    <text evidence="2">The sequence shown here is derived from an EMBL/GenBank/DDBJ whole genome shotgun (WGS) entry which is preliminary data.</text>
</comment>
<dbReference type="GeneID" id="67017519"/>
<keyword evidence="3" id="KW-1185">Reference proteome</keyword>
<feature type="region of interest" description="Disordered" evidence="1">
    <location>
        <begin position="1"/>
        <end position="67"/>
    </location>
</feature>
<protein>
    <submittedName>
        <fullName evidence="2">Uncharacterized protein</fullName>
    </submittedName>
</protein>
<gene>
    <name evidence="2" type="ORF">ALTATR162_LOCUS5710</name>
</gene>
<reference evidence="2" key="1">
    <citation type="submission" date="2021-05" db="EMBL/GenBank/DDBJ databases">
        <authorList>
            <person name="Stam R."/>
        </authorList>
    </citation>
    <scope>NUCLEOTIDE SEQUENCE</scope>
    <source>
        <strain evidence="2">CS162</strain>
    </source>
</reference>
<feature type="compositionally biased region" description="Polar residues" evidence="1">
    <location>
        <begin position="156"/>
        <end position="170"/>
    </location>
</feature>
<evidence type="ECO:0000313" key="3">
    <source>
        <dbReference type="Proteomes" id="UP000676310"/>
    </source>
</evidence>
<dbReference type="OrthoDB" id="10592975at2759"/>
<name>A0A8J2I185_9PLEO</name>
<proteinExistence type="predicted"/>